<dbReference type="FunFam" id="3.40.50.720:FF:000084">
    <property type="entry name" value="Short-chain dehydrogenase reductase"/>
    <property type="match status" value="1"/>
</dbReference>
<dbReference type="FunCoup" id="S0EZK7">
    <property type="interactions" value="119"/>
</dbReference>
<evidence type="ECO:0000256" key="1">
    <source>
        <dbReference type="ARBA" id="ARBA00006484"/>
    </source>
</evidence>
<dbReference type="Proteomes" id="UP000014227">
    <property type="component" value="Chromosome I"/>
</dbReference>
<protein>
    <submittedName>
        <fullName evidence="4">Dehydrogenases with different specificities (Related to short-chain alcohol dehydrogenases)</fullName>
    </submittedName>
</protein>
<keyword evidence="2" id="KW-0560">Oxidoreductase</keyword>
<evidence type="ECO:0000259" key="3">
    <source>
        <dbReference type="SMART" id="SM00822"/>
    </source>
</evidence>
<dbReference type="InterPro" id="IPR002347">
    <property type="entry name" value="SDR_fam"/>
</dbReference>
<dbReference type="RefSeq" id="WP_016483875.1">
    <property type="nucleotide sequence ID" value="NC_021487.1"/>
</dbReference>
<reference evidence="5" key="1">
    <citation type="submission" date="2013-03" db="EMBL/GenBank/DDBJ databases">
        <title>Genome sequence of Chthonomonas calidirosea, the first sequenced genome from the Armatimonadetes phylum (formally candidate division OP10).</title>
        <authorList>
            <person name="Lee K.C.Y."/>
            <person name="Morgan X.C."/>
            <person name="Dunfield P.F."/>
            <person name="Tamas I."/>
            <person name="Houghton K.M."/>
            <person name="Vyssotski M."/>
            <person name="Ryan J.L.J."/>
            <person name="Lagutin K."/>
            <person name="McDonald I.R."/>
            <person name="Stott M.B."/>
        </authorList>
    </citation>
    <scope>NUCLEOTIDE SEQUENCE [LARGE SCALE GENOMIC DNA]</scope>
    <source>
        <strain evidence="5">DSM 23976 / ICMP 18418 / T49</strain>
    </source>
</reference>
<gene>
    <name evidence="4" type="ORF">CCALI_02572</name>
</gene>
<name>S0EZK7_CHTCT</name>
<dbReference type="InterPro" id="IPR051122">
    <property type="entry name" value="SDR_DHRS6-like"/>
</dbReference>
<evidence type="ECO:0000256" key="2">
    <source>
        <dbReference type="ARBA" id="ARBA00023002"/>
    </source>
</evidence>
<dbReference type="NCBIfam" id="NF005559">
    <property type="entry name" value="PRK07231.1"/>
    <property type="match status" value="1"/>
</dbReference>
<dbReference type="InterPro" id="IPR036291">
    <property type="entry name" value="NAD(P)-bd_dom_sf"/>
</dbReference>
<dbReference type="AlphaFoldDB" id="S0EZK7"/>
<dbReference type="Gene3D" id="3.40.50.720">
    <property type="entry name" value="NAD(P)-binding Rossmann-like Domain"/>
    <property type="match status" value="1"/>
</dbReference>
<dbReference type="InterPro" id="IPR020904">
    <property type="entry name" value="Sc_DH/Rdtase_CS"/>
</dbReference>
<dbReference type="PANTHER" id="PTHR43477">
    <property type="entry name" value="DIHYDROANTICAPSIN 7-DEHYDROGENASE"/>
    <property type="match status" value="1"/>
</dbReference>
<dbReference type="SUPFAM" id="SSF51735">
    <property type="entry name" value="NAD(P)-binding Rossmann-fold domains"/>
    <property type="match status" value="1"/>
</dbReference>
<dbReference type="PROSITE" id="PS00061">
    <property type="entry name" value="ADH_SHORT"/>
    <property type="match status" value="1"/>
</dbReference>
<dbReference type="eggNOG" id="COG1028">
    <property type="taxonomic scope" value="Bacteria"/>
</dbReference>
<organism evidence="4 5">
    <name type="scientific">Chthonomonas calidirosea (strain DSM 23976 / ICMP 18418 / T49)</name>
    <dbReference type="NCBI Taxonomy" id="1303518"/>
    <lineage>
        <taxon>Bacteria</taxon>
        <taxon>Bacillati</taxon>
        <taxon>Armatimonadota</taxon>
        <taxon>Chthonomonadia</taxon>
        <taxon>Chthonomonadales</taxon>
        <taxon>Chthonomonadaceae</taxon>
        <taxon>Chthonomonas</taxon>
    </lineage>
</organism>
<dbReference type="STRING" id="454171.CP488_01519"/>
<evidence type="ECO:0000313" key="4">
    <source>
        <dbReference type="EMBL" id="CCW36366.1"/>
    </source>
</evidence>
<dbReference type="PANTHER" id="PTHR43477:SF1">
    <property type="entry name" value="DIHYDROANTICAPSIN 7-DEHYDROGENASE"/>
    <property type="match status" value="1"/>
</dbReference>
<dbReference type="PATRIC" id="fig|1303518.3.peg.2673"/>
<dbReference type="CDD" id="cd05233">
    <property type="entry name" value="SDR_c"/>
    <property type="match status" value="1"/>
</dbReference>
<dbReference type="SMART" id="SM00822">
    <property type="entry name" value="PKS_KR"/>
    <property type="match status" value="1"/>
</dbReference>
<keyword evidence="5" id="KW-1185">Reference proteome</keyword>
<dbReference type="PRINTS" id="PR00080">
    <property type="entry name" value="SDRFAMILY"/>
</dbReference>
<dbReference type="Pfam" id="PF13561">
    <property type="entry name" value="adh_short_C2"/>
    <property type="match status" value="1"/>
</dbReference>
<dbReference type="EMBL" id="HF951689">
    <property type="protein sequence ID" value="CCW36366.1"/>
    <property type="molecule type" value="Genomic_DNA"/>
</dbReference>
<dbReference type="PRINTS" id="PR00081">
    <property type="entry name" value="GDHRDH"/>
</dbReference>
<dbReference type="GO" id="GO:0016491">
    <property type="term" value="F:oxidoreductase activity"/>
    <property type="evidence" value="ECO:0007669"/>
    <property type="project" value="UniProtKB-KW"/>
</dbReference>
<accession>S0EZK7</accession>
<dbReference type="HOGENOM" id="CLU_010194_1_0_0"/>
<dbReference type="InterPro" id="IPR057326">
    <property type="entry name" value="KR_dom"/>
</dbReference>
<proteinExistence type="inferred from homology"/>
<sequence>MFRLDNKVAVITGAGSGIGEQIAVLFAQQGAHVVVADRDETNGRRVVERIGAQALFLPMDVTVSRSVKTGLEQIFERFGQLDILVNNAGVGFVGSVEETPEEEFAHLMGVNVAGVFHGCKHAAPLMLRQGKGNIINIASVAGLVGIPRRFAYCATKGAVIAMTRQMAVDYAKKGLRVNAIAPGTVETPFVESYLQRFHAGEIEQTRAQLHARQPIGRMGRPEEIALMALYLAADESEFVTGSVLVIDGGWTAA</sequence>
<dbReference type="InParanoid" id="S0EZK7"/>
<dbReference type="OrthoDB" id="9804104at2"/>
<comment type="similarity">
    <text evidence="1">Belongs to the short-chain dehydrogenases/reductases (SDR) family.</text>
</comment>
<feature type="domain" description="Ketoreductase" evidence="3">
    <location>
        <begin position="7"/>
        <end position="183"/>
    </location>
</feature>
<dbReference type="KEGG" id="ccz:CCALI_02572"/>
<evidence type="ECO:0000313" key="5">
    <source>
        <dbReference type="Proteomes" id="UP000014227"/>
    </source>
</evidence>